<dbReference type="SUPFAM" id="SSF50939">
    <property type="entry name" value="Sialidases"/>
    <property type="match status" value="2"/>
</dbReference>
<dbReference type="InterPro" id="IPR036278">
    <property type="entry name" value="Sialidase_sf"/>
</dbReference>
<dbReference type="RefSeq" id="WP_012464575.1">
    <property type="nucleotide sequence ID" value="NC_010794.1"/>
</dbReference>
<protein>
    <submittedName>
        <fullName evidence="1">Uncharacterized protein</fullName>
    </submittedName>
</protein>
<dbReference type="HOGENOM" id="CLU_047815_0_0_0"/>
<evidence type="ECO:0000313" key="1">
    <source>
        <dbReference type="EMBL" id="ACD84295.1"/>
    </source>
</evidence>
<reference evidence="1 2" key="1">
    <citation type="journal article" date="2008" name="Biol. Direct">
        <title>Complete genome sequence of the extremely acidophilic methanotroph isolate V4, Methylacidiphilum infernorum, a representative of the bacterial phylum Verrucomicrobia.</title>
        <authorList>
            <person name="Hou S."/>
            <person name="Makarova K.S."/>
            <person name="Saw J.H."/>
            <person name="Senin P."/>
            <person name="Ly B.V."/>
            <person name="Zhou Z."/>
            <person name="Ren Y."/>
            <person name="Wang J."/>
            <person name="Galperin M.Y."/>
            <person name="Omelchenko M.V."/>
            <person name="Wolf Y.I."/>
            <person name="Yutin N."/>
            <person name="Koonin E.V."/>
            <person name="Stott M.B."/>
            <person name="Mountain B.W."/>
            <person name="Crowe M.A."/>
            <person name="Smirnova A.V."/>
            <person name="Dunfield P.F."/>
            <person name="Feng L."/>
            <person name="Wang L."/>
            <person name="Alam M."/>
        </authorList>
    </citation>
    <scope>NUCLEOTIDE SEQUENCE [LARGE SCALE GENOMIC DNA]</scope>
    <source>
        <strain evidence="2">Isolate V4</strain>
    </source>
</reference>
<name>B3DZW0_METI4</name>
<dbReference type="OrthoDB" id="2514479at2"/>
<dbReference type="KEGG" id="min:Minf_2241"/>
<gene>
    <name evidence="1" type="ordered locus">Minf_2241</name>
</gene>
<dbReference type="STRING" id="481448.Minf_2241"/>
<organism evidence="1 2">
    <name type="scientific">Methylacidiphilum infernorum (isolate V4)</name>
    <name type="common">Methylokorus infernorum (strain V4)</name>
    <dbReference type="NCBI Taxonomy" id="481448"/>
    <lineage>
        <taxon>Bacteria</taxon>
        <taxon>Pseudomonadati</taxon>
        <taxon>Verrucomicrobiota</taxon>
        <taxon>Methylacidiphilae</taxon>
        <taxon>Methylacidiphilales</taxon>
        <taxon>Methylacidiphilaceae</taxon>
        <taxon>Methylacidiphilum (ex Ratnadevi et al. 2023)</taxon>
    </lineage>
</organism>
<evidence type="ECO:0000313" key="2">
    <source>
        <dbReference type="Proteomes" id="UP000009149"/>
    </source>
</evidence>
<dbReference type="CDD" id="cd15482">
    <property type="entry name" value="Sialidase_non-viral"/>
    <property type="match status" value="1"/>
</dbReference>
<proteinExistence type="predicted"/>
<sequence>MELVRVFFLAWSLTCSLLFFGWPDASASQGKPNSFQPRHAEVTGTTGLDVYRDGKSIHLLLEEELSGQLPRLLYCRSADGGRSFSLPVYLPTNFTPVAGHRGADPQIAALGKKITIAWTGHGSGYMGRGKIGIAYSLDGGKSWFSGKNPADDNDSNGGHGFLDLCFDPGGRCHLVWLDERDGRVGLRAAFSDDGGKRWSANRTIDPETCTCCPNTILNVGSTLFVLYRMAHPRDTGLAVSFDRGEGWRRVGPLGDFHWEFLGCPHWGAGMAALSSGQKVILCAAVQTGKPERSGLYFLKSTDLGWNWSAPLVLAGPRGRFVDLAAAGQTLCAAWEDSGPSSSRVVASLSVDGGNSWSPPKAVSKDGTWATHPRVVGTEDGFLLLWTESRDLIQYRWNAARIDLR</sequence>
<dbReference type="EMBL" id="CP000975">
    <property type="protein sequence ID" value="ACD84295.1"/>
    <property type="molecule type" value="Genomic_DNA"/>
</dbReference>
<dbReference type="Gene3D" id="2.120.10.10">
    <property type="match status" value="2"/>
</dbReference>
<accession>B3DZW0</accession>
<dbReference type="AlphaFoldDB" id="B3DZW0"/>
<dbReference type="eggNOG" id="COG4409">
    <property type="taxonomic scope" value="Bacteria"/>
</dbReference>
<dbReference type="Proteomes" id="UP000009149">
    <property type="component" value="Chromosome"/>
</dbReference>